<gene>
    <name evidence="4" type="ORF">KDL01_28640</name>
</gene>
<dbReference type="Pfam" id="PF00440">
    <property type="entry name" value="TetR_N"/>
    <property type="match status" value="1"/>
</dbReference>
<dbReference type="AlphaFoldDB" id="A0A941ETF7"/>
<dbReference type="InterPro" id="IPR001647">
    <property type="entry name" value="HTH_TetR"/>
</dbReference>
<evidence type="ECO:0000259" key="3">
    <source>
        <dbReference type="PROSITE" id="PS50977"/>
    </source>
</evidence>
<proteinExistence type="predicted"/>
<comment type="caution">
    <text evidence="4">The sequence shown here is derived from an EMBL/GenBank/DDBJ whole genome shotgun (WGS) entry which is preliminary data.</text>
</comment>
<dbReference type="PANTHER" id="PTHR30055">
    <property type="entry name" value="HTH-TYPE TRANSCRIPTIONAL REGULATOR RUTR"/>
    <property type="match status" value="1"/>
</dbReference>
<dbReference type="Gene3D" id="1.10.357.10">
    <property type="entry name" value="Tetracycline Repressor, domain 2"/>
    <property type="match status" value="1"/>
</dbReference>
<dbReference type="PRINTS" id="PR00455">
    <property type="entry name" value="HTHTETR"/>
</dbReference>
<keyword evidence="5" id="KW-1185">Reference proteome</keyword>
<feature type="domain" description="HTH tetR-type" evidence="3">
    <location>
        <begin position="30"/>
        <end position="90"/>
    </location>
</feature>
<dbReference type="GO" id="GO:0003700">
    <property type="term" value="F:DNA-binding transcription factor activity"/>
    <property type="evidence" value="ECO:0007669"/>
    <property type="project" value="TreeGrafter"/>
</dbReference>
<evidence type="ECO:0000256" key="2">
    <source>
        <dbReference type="PROSITE-ProRule" id="PRU00335"/>
    </source>
</evidence>
<dbReference type="InterPro" id="IPR050109">
    <property type="entry name" value="HTH-type_TetR-like_transc_reg"/>
</dbReference>
<dbReference type="EMBL" id="JAGSOG010000193">
    <property type="protein sequence ID" value="MBR7837280.1"/>
    <property type="molecule type" value="Genomic_DNA"/>
</dbReference>
<sequence length="251" mass="27185">MRLPGGRDGRDPERAIKRGPSRVPRELVLATQRDRLYDGLVRTVAEHGYANATVTDICRAAGVTRPAFYEHFDGKEGAFLAAYTHGTDLLLDVLDQAYAAHAGGWRSAVWENLEILLEVLAGAPAFAAMAIVEIEAAGPAARRRRVELLHRFRRFFAEAPEPPGPVDRAELIDTVIGGVYSAIYQRISAGRAVALPELKPVLAYFVTAPFGLADAQPPRLGSGPRPKVVLPCLPLFLAADQHSETDVNSDG</sequence>
<name>A0A941ETF7_9ACTN</name>
<dbReference type="SUPFAM" id="SSF46689">
    <property type="entry name" value="Homeodomain-like"/>
    <property type="match status" value="1"/>
</dbReference>
<keyword evidence="1 2" id="KW-0238">DNA-binding</keyword>
<dbReference type="Proteomes" id="UP000675781">
    <property type="component" value="Unassembled WGS sequence"/>
</dbReference>
<dbReference type="PROSITE" id="PS50977">
    <property type="entry name" value="HTH_TETR_2"/>
    <property type="match status" value="1"/>
</dbReference>
<evidence type="ECO:0000256" key="1">
    <source>
        <dbReference type="ARBA" id="ARBA00023125"/>
    </source>
</evidence>
<evidence type="ECO:0000313" key="4">
    <source>
        <dbReference type="EMBL" id="MBR7837280.1"/>
    </source>
</evidence>
<organism evidence="4 5">
    <name type="scientific">Actinospica durhamensis</name>
    <dbReference type="NCBI Taxonomy" id="1508375"/>
    <lineage>
        <taxon>Bacteria</taxon>
        <taxon>Bacillati</taxon>
        <taxon>Actinomycetota</taxon>
        <taxon>Actinomycetes</taxon>
        <taxon>Catenulisporales</taxon>
        <taxon>Actinospicaceae</taxon>
        <taxon>Actinospica</taxon>
    </lineage>
</organism>
<dbReference type="InterPro" id="IPR009057">
    <property type="entry name" value="Homeodomain-like_sf"/>
</dbReference>
<dbReference type="PANTHER" id="PTHR30055:SF241">
    <property type="entry name" value="TRANSCRIPTIONAL REGULATORY PROTEIN"/>
    <property type="match status" value="1"/>
</dbReference>
<reference evidence="4" key="1">
    <citation type="submission" date="2021-04" db="EMBL/GenBank/DDBJ databases">
        <title>Genome based classification of Actinospica acidithermotolerans sp. nov., an actinobacterium isolated from an Indonesian hot spring.</title>
        <authorList>
            <person name="Kusuma A.B."/>
            <person name="Putra K.E."/>
            <person name="Nafisah S."/>
            <person name="Loh J."/>
            <person name="Nouioui I."/>
            <person name="Goodfellow M."/>
        </authorList>
    </citation>
    <scope>NUCLEOTIDE SEQUENCE</scope>
    <source>
        <strain evidence="4">CSCA 57</strain>
    </source>
</reference>
<feature type="DNA-binding region" description="H-T-H motif" evidence="2">
    <location>
        <begin position="53"/>
        <end position="72"/>
    </location>
</feature>
<evidence type="ECO:0000313" key="5">
    <source>
        <dbReference type="Proteomes" id="UP000675781"/>
    </source>
</evidence>
<dbReference type="GO" id="GO:0000976">
    <property type="term" value="F:transcription cis-regulatory region binding"/>
    <property type="evidence" value="ECO:0007669"/>
    <property type="project" value="TreeGrafter"/>
</dbReference>
<protein>
    <submittedName>
        <fullName evidence="4">TetR/AcrR family transcriptional regulator</fullName>
    </submittedName>
</protein>
<accession>A0A941ETF7</accession>